<accession>A2GJ42</accession>
<dbReference type="VEuPathDB" id="TrichDB:TVAG_167550"/>
<dbReference type="KEGG" id="tva:4740456"/>
<evidence type="ECO:0000313" key="2">
    <source>
        <dbReference type="Proteomes" id="UP000001542"/>
    </source>
</evidence>
<reference evidence="1" key="1">
    <citation type="submission" date="2006-10" db="EMBL/GenBank/DDBJ databases">
        <authorList>
            <person name="Amadeo P."/>
            <person name="Zhao Q."/>
            <person name="Wortman J."/>
            <person name="Fraser-Liggett C."/>
            <person name="Carlton J."/>
        </authorList>
    </citation>
    <scope>NUCLEOTIDE SEQUENCE</scope>
    <source>
        <strain evidence="1">G3</strain>
    </source>
</reference>
<evidence type="ECO:0000313" key="1">
    <source>
        <dbReference type="EMBL" id="EAX82825.1"/>
    </source>
</evidence>
<gene>
    <name evidence="1" type="ORF">TVAG_167550</name>
</gene>
<reference evidence="1" key="2">
    <citation type="journal article" date="2007" name="Science">
        <title>Draft genome sequence of the sexually transmitted pathogen Trichomonas vaginalis.</title>
        <authorList>
            <person name="Carlton J.M."/>
            <person name="Hirt R.P."/>
            <person name="Silva J.C."/>
            <person name="Delcher A.L."/>
            <person name="Schatz M."/>
            <person name="Zhao Q."/>
            <person name="Wortman J.R."/>
            <person name="Bidwell S.L."/>
            <person name="Alsmark U.C.M."/>
            <person name="Besteiro S."/>
            <person name="Sicheritz-Ponten T."/>
            <person name="Noel C.J."/>
            <person name="Dacks J.B."/>
            <person name="Foster P.G."/>
            <person name="Simillion C."/>
            <person name="Van de Peer Y."/>
            <person name="Miranda-Saavedra D."/>
            <person name="Barton G.J."/>
            <person name="Westrop G.D."/>
            <person name="Mueller S."/>
            <person name="Dessi D."/>
            <person name="Fiori P.L."/>
            <person name="Ren Q."/>
            <person name="Paulsen I."/>
            <person name="Zhang H."/>
            <person name="Bastida-Corcuera F.D."/>
            <person name="Simoes-Barbosa A."/>
            <person name="Brown M.T."/>
            <person name="Hayes R.D."/>
            <person name="Mukherjee M."/>
            <person name="Okumura C.Y."/>
            <person name="Schneider R."/>
            <person name="Smith A.J."/>
            <person name="Vanacova S."/>
            <person name="Villalvazo M."/>
            <person name="Haas B.J."/>
            <person name="Pertea M."/>
            <person name="Feldblyum T.V."/>
            <person name="Utterback T.R."/>
            <person name="Shu C.L."/>
            <person name="Osoegawa K."/>
            <person name="de Jong P.J."/>
            <person name="Hrdy I."/>
            <person name="Horvathova L."/>
            <person name="Zubacova Z."/>
            <person name="Dolezal P."/>
            <person name="Malik S.B."/>
            <person name="Logsdon J.M. Jr."/>
            <person name="Henze K."/>
            <person name="Gupta A."/>
            <person name="Wang C.C."/>
            <person name="Dunne R.L."/>
            <person name="Upcroft J.A."/>
            <person name="Upcroft P."/>
            <person name="White O."/>
            <person name="Salzberg S.L."/>
            <person name="Tang P."/>
            <person name="Chiu C.-H."/>
            <person name="Lee Y.-S."/>
            <person name="Embley T.M."/>
            <person name="Coombs G.H."/>
            <person name="Mottram J.C."/>
            <person name="Tachezy J."/>
            <person name="Fraser-Liggett C.M."/>
            <person name="Johnson P.J."/>
        </authorList>
    </citation>
    <scope>NUCLEOTIDE SEQUENCE [LARGE SCALE GENOMIC DNA]</scope>
    <source>
        <strain evidence="1">G3</strain>
    </source>
</reference>
<dbReference type="AlphaFoldDB" id="A2GJ42"/>
<dbReference type="EMBL" id="DS116369">
    <property type="protein sequence ID" value="EAX82825.1"/>
    <property type="molecule type" value="Genomic_DNA"/>
</dbReference>
<dbReference type="OMA" id="KNCRIAY"/>
<proteinExistence type="predicted"/>
<dbReference type="Proteomes" id="UP000001542">
    <property type="component" value="Unassembled WGS sequence"/>
</dbReference>
<dbReference type="OrthoDB" id="428577at2759"/>
<dbReference type="InParanoid" id="A2GJ42"/>
<dbReference type="RefSeq" id="XP_001295755.1">
    <property type="nucleotide sequence ID" value="XM_001295754.1"/>
</dbReference>
<keyword evidence="2" id="KW-1185">Reference proteome</keyword>
<dbReference type="VEuPathDB" id="TrichDB:TVAGG3_1013630"/>
<sequence length="266" mass="30893">MFLYLALAEAKWPGVEMEQHPLYHPRYQMYKRFKQDQAYPLHHRRHQRRSIPMKKAEQNLKLDPSLASQLAGMHVCQKPAIYLYPTKTTDLSVGIVLPKNQFTTTVPEFTHGTMWNVTAKPNGEIICKNKVVPYLFWEGLSDMKMQFKEGFFVKKGQGRKFLEKVLTAFNLNDREKFDFITYWLPTLNRLGDSFVSFQLGNYCHEVPLVSSVEPDTVIRVFMAIKKADSADKLKPTQTIPHLERKGFTIVEWGGCVVRSNKINHLK</sequence>
<name>A2GJ42_TRIV3</name>
<organism evidence="1 2">
    <name type="scientific">Trichomonas vaginalis (strain ATCC PRA-98 / G3)</name>
    <dbReference type="NCBI Taxonomy" id="412133"/>
    <lineage>
        <taxon>Eukaryota</taxon>
        <taxon>Metamonada</taxon>
        <taxon>Parabasalia</taxon>
        <taxon>Trichomonadida</taxon>
        <taxon>Trichomonadidae</taxon>
        <taxon>Trichomonas</taxon>
    </lineage>
</organism>
<protein>
    <submittedName>
        <fullName evidence="1">Uncharacterized protein</fullName>
    </submittedName>
</protein>